<accession>A0A0C1DB80</accession>
<dbReference type="GO" id="GO:0046677">
    <property type="term" value="P:response to antibiotic"/>
    <property type="evidence" value="ECO:0007669"/>
    <property type="project" value="UniProtKB-KW"/>
</dbReference>
<gene>
    <name evidence="5" type="ORF">OC25_08745</name>
</gene>
<evidence type="ECO:0000256" key="3">
    <source>
        <dbReference type="ARBA" id="ARBA00023251"/>
    </source>
</evidence>
<sequence length="138" mass="15850">MIGFKKSIPALPVVSIAKAVEFYENRMGFTTRHKEETFAIVVRGGIEIHLWASCDRSWKYRSIMLFLKPIWSGAETFLAGTASCRIEVEGIDELHQEYKTQGVLHNEHSDIEEQHWGHRDFSILDLHGNLITFYEAIG</sequence>
<evidence type="ECO:0000256" key="2">
    <source>
        <dbReference type="ARBA" id="ARBA00021572"/>
    </source>
</evidence>
<dbReference type="InterPro" id="IPR004360">
    <property type="entry name" value="Glyas_Fos-R_dOase_dom"/>
</dbReference>
<dbReference type="SUPFAM" id="SSF54593">
    <property type="entry name" value="Glyoxalase/Bleomycin resistance protein/Dihydroxybiphenyl dioxygenase"/>
    <property type="match status" value="1"/>
</dbReference>
<dbReference type="InterPro" id="IPR037523">
    <property type="entry name" value="VOC_core"/>
</dbReference>
<dbReference type="EMBL" id="JSYN01000008">
    <property type="protein sequence ID" value="KIA94741.1"/>
    <property type="molecule type" value="Genomic_DNA"/>
</dbReference>
<dbReference type="Pfam" id="PF00903">
    <property type="entry name" value="Glyoxalase"/>
    <property type="match status" value="1"/>
</dbReference>
<dbReference type="PROSITE" id="PS51819">
    <property type="entry name" value="VOC"/>
    <property type="match status" value="1"/>
</dbReference>
<reference evidence="5 6" key="1">
    <citation type="submission" date="2014-10" db="EMBL/GenBank/DDBJ databases">
        <title>Pedobacter Kyungheensis.</title>
        <authorList>
            <person name="Anderson B.M."/>
            <person name="Newman J.D."/>
        </authorList>
    </citation>
    <scope>NUCLEOTIDE SEQUENCE [LARGE SCALE GENOMIC DNA]</scope>
    <source>
        <strain evidence="5 6">KACC 16221</strain>
    </source>
</reference>
<comment type="caution">
    <text evidence="5">The sequence shown here is derived from an EMBL/GenBank/DDBJ whole genome shotgun (WGS) entry which is preliminary data.</text>
</comment>
<evidence type="ECO:0000313" key="6">
    <source>
        <dbReference type="Proteomes" id="UP000031246"/>
    </source>
</evidence>
<comment type="similarity">
    <text evidence="1">Belongs to the bleomycin resistance protein family.</text>
</comment>
<dbReference type="Proteomes" id="UP000031246">
    <property type="component" value="Unassembled WGS sequence"/>
</dbReference>
<dbReference type="PRINTS" id="PR00311">
    <property type="entry name" value="BLEOMYCINRST"/>
</dbReference>
<keyword evidence="3" id="KW-0046">Antibiotic resistance</keyword>
<proteinExistence type="inferred from homology"/>
<feature type="domain" description="VOC" evidence="4">
    <location>
        <begin position="3"/>
        <end position="136"/>
    </location>
</feature>
<dbReference type="InterPro" id="IPR029068">
    <property type="entry name" value="Glyas_Bleomycin-R_OHBP_Dase"/>
</dbReference>
<dbReference type="InterPro" id="IPR000335">
    <property type="entry name" value="Bleomycin-R"/>
</dbReference>
<dbReference type="AlphaFoldDB" id="A0A0C1DB80"/>
<evidence type="ECO:0000256" key="1">
    <source>
        <dbReference type="ARBA" id="ARBA00011051"/>
    </source>
</evidence>
<dbReference type="RefSeq" id="WP_039474464.1">
    <property type="nucleotide sequence ID" value="NZ_JSYN01000008.1"/>
</dbReference>
<name>A0A0C1DB80_9SPHI</name>
<evidence type="ECO:0000259" key="4">
    <source>
        <dbReference type="PROSITE" id="PS51819"/>
    </source>
</evidence>
<organism evidence="5 6">
    <name type="scientific">Pedobacter kyungheensis</name>
    <dbReference type="NCBI Taxonomy" id="1069985"/>
    <lineage>
        <taxon>Bacteria</taxon>
        <taxon>Pseudomonadati</taxon>
        <taxon>Bacteroidota</taxon>
        <taxon>Sphingobacteriia</taxon>
        <taxon>Sphingobacteriales</taxon>
        <taxon>Sphingobacteriaceae</taxon>
        <taxon>Pedobacter</taxon>
    </lineage>
</organism>
<evidence type="ECO:0000313" key="5">
    <source>
        <dbReference type="EMBL" id="KIA94741.1"/>
    </source>
</evidence>
<protein>
    <recommendedName>
        <fullName evidence="2">Bleomycin resistance protein</fullName>
    </recommendedName>
</protein>
<dbReference type="CDD" id="cd08349">
    <property type="entry name" value="BLMA_like"/>
    <property type="match status" value="1"/>
</dbReference>
<keyword evidence="6" id="KW-1185">Reference proteome</keyword>
<dbReference type="Gene3D" id="3.10.180.10">
    <property type="entry name" value="2,3-Dihydroxybiphenyl 1,2-Dioxygenase, domain 1"/>
    <property type="match status" value="1"/>
</dbReference>